<dbReference type="InterPro" id="IPR008964">
    <property type="entry name" value="Invasin/intimin_cell_adhesion"/>
</dbReference>
<accession>A0A5E7AGX5</accession>
<proteinExistence type="predicted"/>
<evidence type="ECO:0000313" key="2">
    <source>
        <dbReference type="Proteomes" id="UP000325375"/>
    </source>
</evidence>
<dbReference type="Gene3D" id="2.60.40.10">
    <property type="entry name" value="Immunoglobulins"/>
    <property type="match status" value="2"/>
</dbReference>
<organism evidence="1 2">
    <name type="scientific">Pseudomonas fluorescens</name>
    <dbReference type="NCBI Taxonomy" id="294"/>
    <lineage>
        <taxon>Bacteria</taxon>
        <taxon>Pseudomonadati</taxon>
        <taxon>Pseudomonadota</taxon>
        <taxon>Gammaproteobacteria</taxon>
        <taxon>Pseudomonadales</taxon>
        <taxon>Pseudomonadaceae</taxon>
        <taxon>Pseudomonas</taxon>
    </lineage>
</organism>
<dbReference type="Proteomes" id="UP000325375">
    <property type="component" value="Unassembled WGS sequence"/>
</dbReference>
<sequence>MNEPIVQANRNLVLNGDFTKGTTAWKKSGLVNVVQDNHEGFAVNILQLTDGGSVSQEICIPKAPGINAQYLLSFLWETQHAEPGYLSIFKGEQTLHEIELRPRGSRNLDHAGAQLATGQPLEFLPTPGELTLDHEKFGADDILRIEVRSPKNDPNDEYSKLRITDIKLHLHLEPLKLDSLKLDLNSLAPGSTVYLCLGASLGGAQGSNPLIVQHQLSFIPLKDHPWEGTRVALTSPGNPLGAVKAEPDWGVEQALTNTWRLDCPLIGEEKSYDFSINVNNHYTAEPYSIDVSLGHHRVAIEEVQEAAYYPVLEYGQSVRLGGQVRSYYTGQALDGRTVTWTLSGQGQLGIGTTNEQGWVYYDFTPTAAGDVVITASVDSPYDAAGTATREFAVKVLATDPWKDLRAVVEEQETPWDATGYPNRGSADVVQVRLPAGSPLRGSDLALHWSGDDHGQLGVEVSPALEQWVPVGTDDMSWTLTSEDRLDGRFVLSLVCSKLLKASPGKPMALARNRTKIGEVREANRSPVVDERESVVLRIQALHDVPGGEAVIGAMVEWQTPNGVLYSRTGAGGWASGIYTPTNAGNQVVTASVRAHEHAVAVTRDFAVKAIATSAWKDQIRIRLNESELSTSGVACTRGSSNTLKVEALPGSSLIGKSIALDWRGSRPDIGLELSDPGVGRPLPAEGGLSWTLSSEVETSTSSLFEIRLICEGLEDRELVGRLWMSDIHPEATVVLDQMTTTEGEVLYPCLGATHRYTLRVNALSPLVGLPVTMEWTGTSPEDLGAKVDPAPGSQQLIGDGGASWTADFSSSAVPGTFQLSFNTPLGTTATNEMKLAHNKVRLEAASEPAVDPVVGEGQAPAWMWGRVWSAITGQPVAEFPVKWQVGNTESVTNTDHEGWSGFPFVPPTGGEHSVTASTVSLYDCYEDRVPMTVKALDQDPWSDLTIEFDDQPPQPWGVKTFFPRRKDQHRLTVKAPADSPLLNRQLTLGMTGTGPGELAIQFTPTVLGVPKLFSIAGYSYDFTVGDVANGSFAFCLASERLASLSPANAMSLGEGASVAKIAERQRVNQVLLWGAVVTEQVQVISTLSGKPMVGVTVTWRSADHVETSTTDFYGVAKVGFVPVTPGAFALTATVGDEQNPDSISLPFYLNEPRQIVALYETANSRLPPDSTQAFAQAEISSALTGLPLSGVEVLWEMNNLSLGSSFTDEGGIAQLRFTGVEEEGAWLSATVKGGLAGWNVKTIMFSRQLPTLDSLSCDRTLAYPGYEINALAKLKPQAGASIKDVKVHWTFAGQALPDSVADSNGVARITFKVADLGEHNLVASLDYPTGAKTQSVRVETLPGVFLSSIVASPSIIHHGLASKIQVRVVKLLRVAVSDFEVRWTANGEPLPSSYSNSNGWAQVVFQASKAGSVVIEATAESPAGTAKMSTTLIVV</sequence>
<dbReference type="SUPFAM" id="SSF49373">
    <property type="entry name" value="Invasin/intimin cell-adhesion fragments"/>
    <property type="match status" value="2"/>
</dbReference>
<reference evidence="1 2" key="1">
    <citation type="submission" date="2019-09" db="EMBL/GenBank/DDBJ databases">
        <authorList>
            <person name="Chandra G."/>
            <person name="Truman W A."/>
        </authorList>
    </citation>
    <scope>NUCLEOTIDE SEQUENCE [LARGE SCALE GENOMIC DNA]</scope>
    <source>
        <strain evidence="1">PS718</strain>
    </source>
</reference>
<evidence type="ECO:0008006" key="3">
    <source>
        <dbReference type="Google" id="ProtNLM"/>
    </source>
</evidence>
<name>A0A5E7AGX5_PSEFL</name>
<dbReference type="InterPro" id="IPR013783">
    <property type="entry name" value="Ig-like_fold"/>
</dbReference>
<evidence type="ECO:0000313" key="1">
    <source>
        <dbReference type="EMBL" id="VVN75191.1"/>
    </source>
</evidence>
<dbReference type="RefSeq" id="WP_150601673.1">
    <property type="nucleotide sequence ID" value="NZ_CABVHX010000002.1"/>
</dbReference>
<gene>
    <name evidence="1" type="ORF">PS718_00688</name>
</gene>
<dbReference type="EMBL" id="CABVHX010000002">
    <property type="protein sequence ID" value="VVN75191.1"/>
    <property type="molecule type" value="Genomic_DNA"/>
</dbReference>
<protein>
    <recommendedName>
        <fullName evidence="3">Ig-like domain-containing protein</fullName>
    </recommendedName>
</protein>